<keyword evidence="3" id="KW-1185">Reference proteome</keyword>
<dbReference type="EMBL" id="WHVL01000006">
    <property type="protein sequence ID" value="MCB8890142.1"/>
    <property type="molecule type" value="Genomic_DNA"/>
</dbReference>
<feature type="region of interest" description="Disordered" evidence="1">
    <location>
        <begin position="26"/>
        <end position="46"/>
    </location>
</feature>
<protein>
    <submittedName>
        <fullName evidence="2">Uncharacterized protein</fullName>
    </submittedName>
</protein>
<gene>
    <name evidence="2" type="ORF">GEV37_13575</name>
</gene>
<comment type="caution">
    <text evidence="2">The sequence shown here is derived from an EMBL/GenBank/DDBJ whole genome shotgun (WGS) entry which is preliminary data.</text>
</comment>
<organism evidence="2 3">
    <name type="scientific">Vreelandella malpeensis</name>
    <dbReference type="NCBI Taxonomy" id="1172368"/>
    <lineage>
        <taxon>Bacteria</taxon>
        <taxon>Pseudomonadati</taxon>
        <taxon>Pseudomonadota</taxon>
        <taxon>Gammaproteobacteria</taxon>
        <taxon>Oceanospirillales</taxon>
        <taxon>Halomonadaceae</taxon>
        <taxon>Vreelandella</taxon>
    </lineage>
</organism>
<dbReference type="PROSITE" id="PS51257">
    <property type="entry name" value="PROKAR_LIPOPROTEIN"/>
    <property type="match status" value="1"/>
</dbReference>
<feature type="compositionally biased region" description="Low complexity" evidence="1">
    <location>
        <begin position="33"/>
        <end position="46"/>
    </location>
</feature>
<sequence length="177" mass="18947">MNKGNRSSTLGAVALVLLITGCAGRPSPPPPAGETAPAPQAAPTPAAVPAYGKTDIYWVPPLITSPEEQAAYYVSRLSDRRFIAPGPSGPRYVAAEELGRIGLPAVALLLSRLDSRDEYEVMLALYALELATRDPQLLARTRSDSIELTEPLNPEANARNVAAVREWQVRHPGALEL</sequence>
<evidence type="ECO:0000313" key="3">
    <source>
        <dbReference type="Proteomes" id="UP001319882"/>
    </source>
</evidence>
<proteinExistence type="predicted"/>
<reference evidence="2 3" key="1">
    <citation type="journal article" date="2021" name="Sci. Rep.">
        <title>Genome analysis of a halophilic bacterium Halomonas malpeensis YU-PRIM-29(T) reveals its exopolysaccharide and pigment producing capabilities.</title>
        <authorList>
            <person name="Athmika"/>
            <person name="Ghate S.D."/>
            <person name="Arun A.B."/>
            <person name="Rao S.S."/>
            <person name="Kumar S.T.A."/>
            <person name="Kandiyil M.K."/>
            <person name="Saptami K."/>
            <person name="Rekha P.D."/>
        </authorList>
    </citation>
    <scope>NUCLEOTIDE SEQUENCE [LARGE SCALE GENOMIC DNA]</scope>
    <source>
        <strain evidence="3">prim 29</strain>
    </source>
</reference>
<evidence type="ECO:0000313" key="2">
    <source>
        <dbReference type="EMBL" id="MCB8890142.1"/>
    </source>
</evidence>
<name>A0ABS8DV18_9GAMM</name>
<dbReference type="Proteomes" id="UP001319882">
    <property type="component" value="Unassembled WGS sequence"/>
</dbReference>
<evidence type="ECO:0000256" key="1">
    <source>
        <dbReference type="SAM" id="MobiDB-lite"/>
    </source>
</evidence>
<accession>A0ABS8DV18</accession>
<dbReference type="RefSeq" id="WP_227390815.1">
    <property type="nucleotide sequence ID" value="NZ_JBHSCJ010000008.1"/>
</dbReference>